<dbReference type="InterPro" id="IPR001810">
    <property type="entry name" value="F-box_dom"/>
</dbReference>
<sequence>MAAAAAARKEWRRVKGVRPKGGRGRIEKGAPVPPTGGPGKDTRRRPACPCAVRFTLKAAQTWAGDGSKADRKRTKIRLRPRAGPSGLCRGICLHPDLGWTELSALAHHRSLPAHNLFDETPLSSDPTAEASGDRSRISALPDEVLFRVLSHLRSHEAVHTCVLSRRWRDLWQSVPCIDVSFNEFADMADEDEDEDDFEPVVLFKKFVNRLLMLRRPVDLEEFRLEYSLPIGTVDLNANSADANLWIAHVLQYKARAVKVVTHNEYLQLVPAVFTSKHLKRLHICNAQLIRGFFERLKTGCPALEYLFLSDCNIMDHEIIFNTLKVLTLTEETTFSSTQSSISAPSLISLFMDECRSEARLPILKNMSSLETASVLLSGGYITTCDADGIRQFLRGLSDVRSLDFYYGDRQIQNETYGSMD</sequence>
<proteinExistence type="predicted"/>
<reference evidence="2" key="1">
    <citation type="submission" date="2015-06" db="UniProtKB">
        <authorList>
            <consortium name="EnsemblPlants"/>
        </authorList>
    </citation>
    <scope>IDENTIFICATION</scope>
</reference>
<protein>
    <submittedName>
        <fullName evidence="2">Uncharacterized protein</fullName>
    </submittedName>
</protein>
<feature type="region of interest" description="Disordered" evidence="1">
    <location>
        <begin position="1"/>
        <end position="46"/>
    </location>
</feature>
<organism evidence="2">
    <name type="scientific">Aegilops tauschii</name>
    <name type="common">Tausch's goatgrass</name>
    <name type="synonym">Aegilops squarrosa</name>
    <dbReference type="NCBI Taxonomy" id="37682"/>
    <lineage>
        <taxon>Eukaryota</taxon>
        <taxon>Viridiplantae</taxon>
        <taxon>Streptophyta</taxon>
        <taxon>Embryophyta</taxon>
        <taxon>Tracheophyta</taxon>
        <taxon>Spermatophyta</taxon>
        <taxon>Magnoliopsida</taxon>
        <taxon>Liliopsida</taxon>
        <taxon>Poales</taxon>
        <taxon>Poaceae</taxon>
        <taxon>BOP clade</taxon>
        <taxon>Pooideae</taxon>
        <taxon>Triticodae</taxon>
        <taxon>Triticeae</taxon>
        <taxon>Triticinae</taxon>
        <taxon>Aegilops</taxon>
    </lineage>
</organism>
<dbReference type="PANTHER" id="PTHR34223:SF26">
    <property type="entry name" value="OS02G0188900 PROTEIN"/>
    <property type="match status" value="1"/>
</dbReference>
<dbReference type="PANTHER" id="PTHR34223">
    <property type="entry name" value="OS11G0201299 PROTEIN"/>
    <property type="match status" value="1"/>
</dbReference>
<evidence type="ECO:0000256" key="1">
    <source>
        <dbReference type="SAM" id="MobiDB-lite"/>
    </source>
</evidence>
<dbReference type="ExpressionAtlas" id="M8B0M2">
    <property type="expression patterns" value="baseline"/>
</dbReference>
<evidence type="ECO:0000313" key="2">
    <source>
        <dbReference type="EnsemblPlants" id="EMT10277"/>
    </source>
</evidence>
<dbReference type="AlphaFoldDB" id="M8B0M2"/>
<dbReference type="SMART" id="SM00256">
    <property type="entry name" value="FBOX"/>
    <property type="match status" value="1"/>
</dbReference>
<dbReference type="Gene3D" id="3.80.10.10">
    <property type="entry name" value="Ribonuclease Inhibitor"/>
    <property type="match status" value="1"/>
</dbReference>
<dbReference type="Pfam" id="PF00646">
    <property type="entry name" value="F-box"/>
    <property type="match status" value="1"/>
</dbReference>
<dbReference type="SUPFAM" id="SSF81383">
    <property type="entry name" value="F-box domain"/>
    <property type="match status" value="1"/>
</dbReference>
<accession>M8B0M2</accession>
<feature type="compositionally biased region" description="Basic residues" evidence="1">
    <location>
        <begin position="10"/>
        <end position="23"/>
    </location>
</feature>
<dbReference type="InterPro" id="IPR036047">
    <property type="entry name" value="F-box-like_dom_sf"/>
</dbReference>
<dbReference type="PROSITE" id="PS50181">
    <property type="entry name" value="FBOX"/>
    <property type="match status" value="1"/>
</dbReference>
<dbReference type="InterPro" id="IPR053197">
    <property type="entry name" value="F-box_SCFL_complex_component"/>
</dbReference>
<dbReference type="EnsemblPlants" id="EMT10277">
    <property type="protein sequence ID" value="EMT10277"/>
    <property type="gene ID" value="F775_22802"/>
</dbReference>
<name>M8B0M2_AEGTA</name>
<dbReference type="InterPro" id="IPR032675">
    <property type="entry name" value="LRR_dom_sf"/>
</dbReference>
<dbReference type="Gene3D" id="1.20.1280.50">
    <property type="match status" value="1"/>
</dbReference>
<dbReference type="SUPFAM" id="SSF52047">
    <property type="entry name" value="RNI-like"/>
    <property type="match status" value="1"/>
</dbReference>